<keyword evidence="3" id="KW-0378">Hydrolase</keyword>
<dbReference type="PANTHER" id="PTHR11851">
    <property type="entry name" value="METALLOPROTEASE"/>
    <property type="match status" value="1"/>
</dbReference>
<protein>
    <submittedName>
        <fullName evidence="7">Mitochondrial processing peptidase-like protein</fullName>
    </submittedName>
</protein>
<evidence type="ECO:0000256" key="4">
    <source>
        <dbReference type="RuleBase" id="RU004447"/>
    </source>
</evidence>
<organism evidence="7 8">
    <name type="scientific">Paramagnetospirillum magnetotacticum MS-1</name>
    <dbReference type="NCBI Taxonomy" id="272627"/>
    <lineage>
        <taxon>Bacteria</taxon>
        <taxon>Pseudomonadati</taxon>
        <taxon>Pseudomonadota</taxon>
        <taxon>Alphaproteobacteria</taxon>
        <taxon>Rhodospirillales</taxon>
        <taxon>Magnetospirillaceae</taxon>
        <taxon>Paramagnetospirillum</taxon>
    </lineage>
</organism>
<dbReference type="GO" id="GO:0046872">
    <property type="term" value="F:metal ion binding"/>
    <property type="evidence" value="ECO:0007669"/>
    <property type="project" value="InterPro"/>
</dbReference>
<evidence type="ECO:0000256" key="3">
    <source>
        <dbReference type="ARBA" id="ARBA00023049"/>
    </source>
</evidence>
<dbReference type="OrthoDB" id="9811314at2"/>
<sequence>MSEIRETRLNSGLKIVTDPMETVETVSLGVWVDAGTRHEPVEINGVSHLLEHMAFKGTARRSALDIAEEMDAVGGHLNAYTARDHTAYYAKVLKEDAALALDIISDILQNSTLEAEELGREQAVVVQEINQAIDTPDDIIFDHFQATAYPDQPLGRPVLGSEELVRAMSRDQVMGYMRGNYSAPRMVLSASGRIDHDHLVATAGAAFSQLPPHHAAVTDQARYVGGDFREERSELEQVHVVVGFDGVAYDDPDYYSASVLSTLLGGGMSSRLFQEVREKRGLVYSIYSFASSYNDGGLFGVYAGTGEDEVAELIPVMCDEIVKVCGGVNDAEVQRARAQLKASILMSLESTTSRCEQLARQVVIYGRPVPVAEVVEKVEAITAEDCARVARRLFAGTPTFAAIGPLGKVESFERVAERLRP</sequence>
<dbReference type="Proteomes" id="UP000031971">
    <property type="component" value="Unassembled WGS sequence"/>
</dbReference>
<comment type="caution">
    <text evidence="7">The sequence shown here is derived from an EMBL/GenBank/DDBJ whole genome shotgun (WGS) entry which is preliminary data.</text>
</comment>
<dbReference type="STRING" id="272627.CCC_03221"/>
<comment type="cofactor">
    <cofactor evidence="1">
        <name>Zn(2+)</name>
        <dbReference type="ChEBI" id="CHEBI:29105"/>
    </cofactor>
</comment>
<proteinExistence type="inferred from homology"/>
<dbReference type="InterPro" id="IPR001431">
    <property type="entry name" value="Pept_M16_Zn_BS"/>
</dbReference>
<accession>A0A0C2YZW2</accession>
<dbReference type="InterPro" id="IPR011765">
    <property type="entry name" value="Pept_M16_N"/>
</dbReference>
<evidence type="ECO:0000313" key="8">
    <source>
        <dbReference type="Proteomes" id="UP000031971"/>
    </source>
</evidence>
<dbReference type="PROSITE" id="PS00143">
    <property type="entry name" value="INSULINASE"/>
    <property type="match status" value="1"/>
</dbReference>
<dbReference type="GO" id="GO:0006508">
    <property type="term" value="P:proteolysis"/>
    <property type="evidence" value="ECO:0007669"/>
    <property type="project" value="InterPro"/>
</dbReference>
<reference evidence="7 8" key="1">
    <citation type="submission" date="2015-01" db="EMBL/GenBank/DDBJ databases">
        <title>Genome Sequence of Magnetospirillum magnetotacticum Strain MS-1.</title>
        <authorList>
            <person name="Marinov G.K."/>
            <person name="Smalley M.D."/>
            <person name="DeSalvo G."/>
        </authorList>
    </citation>
    <scope>NUCLEOTIDE SEQUENCE [LARGE SCALE GENOMIC DNA]</scope>
    <source>
        <strain evidence="7 8">MS-1</strain>
    </source>
</reference>
<evidence type="ECO:0000259" key="5">
    <source>
        <dbReference type="Pfam" id="PF00675"/>
    </source>
</evidence>
<dbReference type="InterPro" id="IPR050361">
    <property type="entry name" value="MPP/UQCRC_Complex"/>
</dbReference>
<dbReference type="FunFam" id="3.30.830.10:FF:000008">
    <property type="entry name" value="Mitochondrial-processing peptidase subunit beta"/>
    <property type="match status" value="1"/>
</dbReference>
<keyword evidence="3" id="KW-0482">Metalloprotease</keyword>
<evidence type="ECO:0000313" key="7">
    <source>
        <dbReference type="EMBL" id="KIM00619.1"/>
    </source>
</evidence>
<name>A0A0C2YZW2_PARME</name>
<feature type="domain" description="Peptidase M16 N-terminal" evidence="5">
    <location>
        <begin position="16"/>
        <end position="160"/>
    </location>
</feature>
<keyword evidence="3" id="KW-0645">Protease</keyword>
<comment type="similarity">
    <text evidence="2 4">Belongs to the peptidase M16 family.</text>
</comment>
<feature type="domain" description="Peptidase M16 C-terminal" evidence="6">
    <location>
        <begin position="168"/>
        <end position="340"/>
    </location>
</feature>
<dbReference type="RefSeq" id="WP_009869242.1">
    <property type="nucleotide sequence ID" value="NZ_JXSL01000009.1"/>
</dbReference>
<dbReference type="Gene3D" id="3.30.830.10">
    <property type="entry name" value="Metalloenzyme, LuxS/M16 peptidase-like"/>
    <property type="match status" value="2"/>
</dbReference>
<dbReference type="EMBL" id="JXSL01000009">
    <property type="protein sequence ID" value="KIM00619.1"/>
    <property type="molecule type" value="Genomic_DNA"/>
</dbReference>
<gene>
    <name evidence="7" type="ORF">CCC_03221</name>
</gene>
<dbReference type="Pfam" id="PF05193">
    <property type="entry name" value="Peptidase_M16_C"/>
    <property type="match status" value="1"/>
</dbReference>
<dbReference type="SUPFAM" id="SSF63411">
    <property type="entry name" value="LuxS/MPP-like metallohydrolase"/>
    <property type="match status" value="2"/>
</dbReference>
<dbReference type="InterPro" id="IPR007863">
    <property type="entry name" value="Peptidase_M16_C"/>
</dbReference>
<dbReference type="Pfam" id="PF00675">
    <property type="entry name" value="Peptidase_M16"/>
    <property type="match status" value="1"/>
</dbReference>
<dbReference type="AlphaFoldDB" id="A0A0C2YZW2"/>
<dbReference type="PANTHER" id="PTHR11851:SF49">
    <property type="entry name" value="MITOCHONDRIAL-PROCESSING PEPTIDASE SUBUNIT ALPHA"/>
    <property type="match status" value="1"/>
</dbReference>
<keyword evidence="8" id="KW-1185">Reference proteome</keyword>
<dbReference type="GO" id="GO:0004222">
    <property type="term" value="F:metalloendopeptidase activity"/>
    <property type="evidence" value="ECO:0007669"/>
    <property type="project" value="InterPro"/>
</dbReference>
<dbReference type="InterPro" id="IPR011249">
    <property type="entry name" value="Metalloenz_LuxS/M16"/>
</dbReference>
<evidence type="ECO:0000259" key="6">
    <source>
        <dbReference type="Pfam" id="PF05193"/>
    </source>
</evidence>
<evidence type="ECO:0000256" key="2">
    <source>
        <dbReference type="ARBA" id="ARBA00007261"/>
    </source>
</evidence>
<evidence type="ECO:0000256" key="1">
    <source>
        <dbReference type="ARBA" id="ARBA00001947"/>
    </source>
</evidence>